<sequence length="523" mass="54698">MGNIARRRTSALALAVVAASAVAGCSTGTAGSTGAAGTPHPGGTLRLGLDYTPSCLDPQQAGEGPDLEVLESLTFQDPRSGDIGPALASSWEIAPDATSFTFHLREGVTFSDGSALDASVVKDNLDGITKLGATASNSGAGLAGVTAVTAPDPRTVTVTFGAPNAQFLQATSTPALAVLSRASLAVPASERCAGKIVGTGPFVLTSYTAKQEIVLSKRQGYAWGPPSRQHTGDAYLDRVEIKVLPEAATRTGSLSSGQLDVSSNIAPQDEPQFDGNGFTLLSHDNPGVVLSLCPNERRPVLQDKAVRQALQKAVNRPEVVSTFLSPRYRPATSVLSSTTPGYTDLGAALAYDPDGAKALLDAAGWRPGPDGIRVRDGARLSLDVIFGRPQSLELIQQQLRGVGIELTLRQLQISELQSQYAADNFDFFLLDSTRADPDVLRTLFGRAQLSGADPLKAALTTQAGSLDPQVRWRAAAEAQRSLVEDAHVIPVNEQAQVIGVSDTVHGIGFTATSGISFYDAWLS</sequence>
<accession>A0A853B8W1</accession>
<evidence type="ECO:0000313" key="6">
    <source>
        <dbReference type="EMBL" id="NYI91758.1"/>
    </source>
</evidence>
<evidence type="ECO:0000256" key="4">
    <source>
        <dbReference type="SAM" id="SignalP"/>
    </source>
</evidence>
<proteinExistence type="inferred from homology"/>
<dbReference type="Gene3D" id="3.10.105.10">
    <property type="entry name" value="Dipeptide-binding Protein, Domain 3"/>
    <property type="match status" value="1"/>
</dbReference>
<keyword evidence="3 4" id="KW-0732">Signal</keyword>
<dbReference type="Gene3D" id="3.40.190.10">
    <property type="entry name" value="Periplasmic binding protein-like II"/>
    <property type="match status" value="1"/>
</dbReference>
<dbReference type="EMBL" id="JACCFK010000001">
    <property type="protein sequence ID" value="NYI91758.1"/>
    <property type="molecule type" value="Genomic_DNA"/>
</dbReference>
<feature type="signal peptide" evidence="4">
    <location>
        <begin position="1"/>
        <end position="23"/>
    </location>
</feature>
<dbReference type="GO" id="GO:0015833">
    <property type="term" value="P:peptide transport"/>
    <property type="evidence" value="ECO:0007669"/>
    <property type="project" value="TreeGrafter"/>
</dbReference>
<dbReference type="GO" id="GO:0042597">
    <property type="term" value="C:periplasmic space"/>
    <property type="evidence" value="ECO:0007669"/>
    <property type="project" value="UniProtKB-ARBA"/>
</dbReference>
<dbReference type="InterPro" id="IPR000914">
    <property type="entry name" value="SBP_5_dom"/>
</dbReference>
<gene>
    <name evidence="6" type="ORF">HNR02_005081</name>
</gene>
<dbReference type="RefSeq" id="WP_179775601.1">
    <property type="nucleotide sequence ID" value="NZ_JACCFK010000001.1"/>
</dbReference>
<dbReference type="InterPro" id="IPR039424">
    <property type="entry name" value="SBP_5"/>
</dbReference>
<dbReference type="Proteomes" id="UP000549616">
    <property type="component" value="Unassembled WGS sequence"/>
</dbReference>
<evidence type="ECO:0000256" key="1">
    <source>
        <dbReference type="ARBA" id="ARBA00005695"/>
    </source>
</evidence>
<dbReference type="PANTHER" id="PTHR30290:SF9">
    <property type="entry name" value="OLIGOPEPTIDE-BINDING PROTEIN APPA"/>
    <property type="match status" value="1"/>
</dbReference>
<dbReference type="InterPro" id="IPR030678">
    <property type="entry name" value="Peptide/Ni-bd"/>
</dbReference>
<feature type="chain" id="PRO_5039387046" evidence="4">
    <location>
        <begin position="24"/>
        <end position="523"/>
    </location>
</feature>
<evidence type="ECO:0000256" key="2">
    <source>
        <dbReference type="ARBA" id="ARBA00022448"/>
    </source>
</evidence>
<keyword evidence="2" id="KW-0813">Transport</keyword>
<dbReference type="CDD" id="cd08492">
    <property type="entry name" value="PBP2_NikA_DppA_OppA_like_15"/>
    <property type="match status" value="1"/>
</dbReference>
<keyword evidence="7" id="KW-1185">Reference proteome</keyword>
<reference evidence="6 7" key="1">
    <citation type="submission" date="2020-07" db="EMBL/GenBank/DDBJ databases">
        <title>Sequencing the genomes of 1000 actinobacteria strains.</title>
        <authorList>
            <person name="Klenk H.-P."/>
        </authorList>
    </citation>
    <scope>NUCLEOTIDE SEQUENCE [LARGE SCALE GENOMIC DNA]</scope>
    <source>
        <strain evidence="6 7">DSM 104006</strain>
    </source>
</reference>
<evidence type="ECO:0000313" key="7">
    <source>
        <dbReference type="Proteomes" id="UP000549616"/>
    </source>
</evidence>
<dbReference type="GO" id="GO:0043190">
    <property type="term" value="C:ATP-binding cassette (ABC) transporter complex"/>
    <property type="evidence" value="ECO:0007669"/>
    <property type="project" value="InterPro"/>
</dbReference>
<dbReference type="Pfam" id="PF00496">
    <property type="entry name" value="SBP_bac_5"/>
    <property type="match status" value="1"/>
</dbReference>
<dbReference type="SUPFAM" id="SSF53850">
    <property type="entry name" value="Periplasmic binding protein-like II"/>
    <property type="match status" value="1"/>
</dbReference>
<protein>
    <submittedName>
        <fullName evidence="6">Peptide/nickel transport system substrate-binding protein</fullName>
    </submittedName>
</protein>
<comment type="similarity">
    <text evidence="1">Belongs to the bacterial solute-binding protein 5 family.</text>
</comment>
<dbReference type="GO" id="GO:1904680">
    <property type="term" value="F:peptide transmembrane transporter activity"/>
    <property type="evidence" value="ECO:0007669"/>
    <property type="project" value="TreeGrafter"/>
</dbReference>
<evidence type="ECO:0000259" key="5">
    <source>
        <dbReference type="Pfam" id="PF00496"/>
    </source>
</evidence>
<dbReference type="PANTHER" id="PTHR30290">
    <property type="entry name" value="PERIPLASMIC BINDING COMPONENT OF ABC TRANSPORTER"/>
    <property type="match status" value="1"/>
</dbReference>
<comment type="caution">
    <text evidence="6">The sequence shown here is derived from an EMBL/GenBank/DDBJ whole genome shotgun (WGS) entry which is preliminary data.</text>
</comment>
<evidence type="ECO:0000256" key="3">
    <source>
        <dbReference type="ARBA" id="ARBA00022729"/>
    </source>
</evidence>
<dbReference type="PROSITE" id="PS51257">
    <property type="entry name" value="PROKAR_LIPOPROTEIN"/>
    <property type="match status" value="1"/>
</dbReference>
<organism evidence="6 7">
    <name type="scientific">Amycolatopsis endophytica</name>
    <dbReference type="NCBI Taxonomy" id="860233"/>
    <lineage>
        <taxon>Bacteria</taxon>
        <taxon>Bacillati</taxon>
        <taxon>Actinomycetota</taxon>
        <taxon>Actinomycetes</taxon>
        <taxon>Pseudonocardiales</taxon>
        <taxon>Pseudonocardiaceae</taxon>
        <taxon>Amycolatopsis</taxon>
    </lineage>
</organism>
<name>A0A853B8W1_9PSEU</name>
<feature type="domain" description="Solute-binding protein family 5" evidence="5">
    <location>
        <begin position="83"/>
        <end position="438"/>
    </location>
</feature>
<dbReference type="PIRSF" id="PIRSF002741">
    <property type="entry name" value="MppA"/>
    <property type="match status" value="1"/>
</dbReference>
<dbReference type="AlphaFoldDB" id="A0A853B8W1"/>